<keyword evidence="2" id="KW-0808">Transferase</keyword>
<evidence type="ECO:0000313" key="2">
    <source>
        <dbReference type="EMBL" id="MDO7881164.1"/>
    </source>
</evidence>
<dbReference type="Gene3D" id="3.90.1150.10">
    <property type="entry name" value="Aspartate Aminotransferase, domain 1"/>
    <property type="match status" value="1"/>
</dbReference>
<dbReference type="GO" id="GO:0008483">
    <property type="term" value="F:transaminase activity"/>
    <property type="evidence" value="ECO:0007669"/>
    <property type="project" value="UniProtKB-KW"/>
</dbReference>
<comment type="caution">
    <text evidence="2">The sequence shown here is derived from an EMBL/GenBank/DDBJ whole genome shotgun (WGS) entry which is preliminary data.</text>
</comment>
<dbReference type="PANTHER" id="PTHR43586">
    <property type="entry name" value="CYSTEINE DESULFURASE"/>
    <property type="match status" value="1"/>
</dbReference>
<dbReference type="RefSeq" id="WP_305001578.1">
    <property type="nucleotide sequence ID" value="NZ_JAUQUB010000001.1"/>
</dbReference>
<proteinExistence type="predicted"/>
<reference evidence="2 3" key="1">
    <citation type="submission" date="2023-07" db="EMBL/GenBank/DDBJ databases">
        <title>Protaetiibacter sp. nov WY-16 isolated from soil.</title>
        <authorList>
            <person name="Liu B."/>
            <person name="Wan Y."/>
        </authorList>
    </citation>
    <scope>NUCLEOTIDE SEQUENCE [LARGE SCALE GENOMIC DNA]</scope>
    <source>
        <strain evidence="2 3">WY-16</strain>
    </source>
</reference>
<dbReference type="InterPro" id="IPR015422">
    <property type="entry name" value="PyrdxlP-dep_Trfase_small"/>
</dbReference>
<sequence length="375" mass="39558">MTSPTALGPFYRDHLVGVDDVVHLYSGAEGPALRAHREAAARYVVDKSAGEEGRRRSEAVLDTTREQLARLMGGSANSIAILGNASDAINRLVGAVRLEPGDNVVTSDLEFPSGVQSLLLLRDRGVEVRFARGREGHLSAADFEPMIDERTRLVVSSHTSYVSGARIDPATVHALARRVGAAFILDVTQSLGVLPVVAATADAIVSSSYKWVLGPHGLGIVHLTNPAAFGHAAAGWRSVPDVFAPDRLSTVRFRPDARSLELGFPSFLGAYFLTESLALILDADQSAVEAHVNSLTAQLVDGLLGAGARLLSPLDPAERGTNISVVAADGESVAARMLESGVRVWGGDGRVRFSVHAFNTANDIDAALAAYRAAA</sequence>
<dbReference type="EMBL" id="JAUQUB010000001">
    <property type="protein sequence ID" value="MDO7881164.1"/>
    <property type="molecule type" value="Genomic_DNA"/>
</dbReference>
<gene>
    <name evidence="2" type="ORF">Q5716_02875</name>
</gene>
<protein>
    <submittedName>
        <fullName evidence="2">Aminotransferase class V-fold PLP-dependent enzyme</fullName>
    </submittedName>
</protein>
<dbReference type="Proteomes" id="UP001241072">
    <property type="component" value="Unassembled WGS sequence"/>
</dbReference>
<dbReference type="Pfam" id="PF00266">
    <property type="entry name" value="Aminotran_5"/>
    <property type="match status" value="1"/>
</dbReference>
<keyword evidence="3" id="KW-1185">Reference proteome</keyword>
<dbReference type="PANTHER" id="PTHR43586:SF15">
    <property type="entry name" value="BLR3095 PROTEIN"/>
    <property type="match status" value="1"/>
</dbReference>
<dbReference type="SUPFAM" id="SSF53383">
    <property type="entry name" value="PLP-dependent transferases"/>
    <property type="match status" value="1"/>
</dbReference>
<evidence type="ECO:0000313" key="3">
    <source>
        <dbReference type="Proteomes" id="UP001241072"/>
    </source>
</evidence>
<name>A0ABT9BJG3_9MICO</name>
<accession>A0ABT9BJG3</accession>
<organism evidence="2 3">
    <name type="scientific">Antiquaquibacter soli</name>
    <dbReference type="NCBI Taxonomy" id="3064523"/>
    <lineage>
        <taxon>Bacteria</taxon>
        <taxon>Bacillati</taxon>
        <taxon>Actinomycetota</taxon>
        <taxon>Actinomycetes</taxon>
        <taxon>Micrococcales</taxon>
        <taxon>Microbacteriaceae</taxon>
        <taxon>Antiquaquibacter</taxon>
    </lineage>
</organism>
<dbReference type="Gene3D" id="3.40.640.10">
    <property type="entry name" value="Type I PLP-dependent aspartate aminotransferase-like (Major domain)"/>
    <property type="match status" value="1"/>
</dbReference>
<dbReference type="InterPro" id="IPR015424">
    <property type="entry name" value="PyrdxlP-dep_Trfase"/>
</dbReference>
<evidence type="ECO:0000259" key="1">
    <source>
        <dbReference type="Pfam" id="PF00266"/>
    </source>
</evidence>
<dbReference type="InterPro" id="IPR000192">
    <property type="entry name" value="Aminotrans_V_dom"/>
</dbReference>
<feature type="domain" description="Aminotransferase class V" evidence="1">
    <location>
        <begin position="56"/>
        <end position="366"/>
    </location>
</feature>
<keyword evidence="2" id="KW-0032">Aminotransferase</keyword>
<dbReference type="InterPro" id="IPR015421">
    <property type="entry name" value="PyrdxlP-dep_Trfase_major"/>
</dbReference>